<organism evidence="1">
    <name type="scientific">Notodromas monacha</name>
    <dbReference type="NCBI Taxonomy" id="399045"/>
    <lineage>
        <taxon>Eukaryota</taxon>
        <taxon>Metazoa</taxon>
        <taxon>Ecdysozoa</taxon>
        <taxon>Arthropoda</taxon>
        <taxon>Crustacea</taxon>
        <taxon>Oligostraca</taxon>
        <taxon>Ostracoda</taxon>
        <taxon>Podocopa</taxon>
        <taxon>Podocopida</taxon>
        <taxon>Cypridocopina</taxon>
        <taxon>Cypridoidea</taxon>
        <taxon>Cyprididae</taxon>
        <taxon>Notodromas</taxon>
    </lineage>
</organism>
<name>A0A7R9BQW3_9CRUS</name>
<evidence type="ECO:0000313" key="1">
    <source>
        <dbReference type="EMBL" id="CAD7278512.1"/>
    </source>
</evidence>
<dbReference type="EMBL" id="CAJPEX010001253">
    <property type="protein sequence ID" value="CAG0918664.1"/>
    <property type="molecule type" value="Genomic_DNA"/>
</dbReference>
<accession>A0A7R9BQW3</accession>
<keyword evidence="2" id="KW-1185">Reference proteome</keyword>
<reference evidence="1" key="1">
    <citation type="submission" date="2020-11" db="EMBL/GenBank/DDBJ databases">
        <authorList>
            <person name="Tran Van P."/>
        </authorList>
    </citation>
    <scope>NUCLEOTIDE SEQUENCE</scope>
</reference>
<dbReference type="Proteomes" id="UP000678499">
    <property type="component" value="Unassembled WGS sequence"/>
</dbReference>
<dbReference type="EMBL" id="OA883290">
    <property type="protein sequence ID" value="CAD7278512.1"/>
    <property type="molecule type" value="Genomic_DNA"/>
</dbReference>
<dbReference type="AlphaFoldDB" id="A0A7R9BQW3"/>
<gene>
    <name evidence="1" type="ORF">NMOB1V02_LOCUS6212</name>
</gene>
<proteinExistence type="predicted"/>
<sequence length="88" mass="9502">MANRSVGLADRSGGGQGALANGVRATSAFTPIMPLDRPGQWNYVNPDRKFHEVCGDNICPSQVRGMDFLRDPRLNKRGIECDLDGAGL</sequence>
<evidence type="ECO:0000313" key="2">
    <source>
        <dbReference type="Proteomes" id="UP000678499"/>
    </source>
</evidence>
<protein>
    <submittedName>
        <fullName evidence="1">Uncharacterized protein</fullName>
    </submittedName>
</protein>